<organism evidence="6">
    <name type="scientific">Aegilops tauschii</name>
    <name type="common">Tausch's goatgrass</name>
    <name type="synonym">Aegilops squarrosa</name>
    <dbReference type="NCBI Taxonomy" id="37682"/>
    <lineage>
        <taxon>Eukaryota</taxon>
        <taxon>Viridiplantae</taxon>
        <taxon>Streptophyta</taxon>
        <taxon>Embryophyta</taxon>
        <taxon>Tracheophyta</taxon>
        <taxon>Spermatophyta</taxon>
        <taxon>Magnoliopsida</taxon>
        <taxon>Liliopsida</taxon>
        <taxon>Poales</taxon>
        <taxon>Poaceae</taxon>
        <taxon>BOP clade</taxon>
        <taxon>Pooideae</taxon>
        <taxon>Triticodae</taxon>
        <taxon>Triticeae</taxon>
        <taxon>Triticinae</taxon>
        <taxon>Aegilops</taxon>
    </lineage>
</organism>
<dbReference type="Gene3D" id="1.10.8.430">
    <property type="entry name" value="Helical domain of apoptotic protease-activating factors"/>
    <property type="match status" value="1"/>
</dbReference>
<feature type="domain" description="Disease resistance protein winged helix" evidence="4">
    <location>
        <begin position="545"/>
        <end position="610"/>
    </location>
</feature>
<dbReference type="InterPro" id="IPR044974">
    <property type="entry name" value="Disease_R_plants"/>
</dbReference>
<dbReference type="GO" id="GO:0043531">
    <property type="term" value="F:ADP binding"/>
    <property type="evidence" value="ECO:0007669"/>
    <property type="project" value="InterPro"/>
</dbReference>
<dbReference type="FunFam" id="1.10.10.10:FF:000322">
    <property type="entry name" value="Probable disease resistance protein At1g63360"/>
    <property type="match status" value="1"/>
</dbReference>
<dbReference type="Pfam" id="PF23559">
    <property type="entry name" value="WHD_DRP"/>
    <property type="match status" value="1"/>
</dbReference>
<accession>N1QU70</accession>
<dbReference type="AlphaFoldDB" id="N1QU70"/>
<name>N1QU70_AEGTA</name>
<proteinExistence type="predicted"/>
<feature type="domain" description="R13L1/DRL21-like LRR repeat region" evidence="5">
    <location>
        <begin position="819"/>
        <end position="943"/>
    </location>
</feature>
<dbReference type="InterPro" id="IPR036388">
    <property type="entry name" value="WH-like_DNA-bd_sf"/>
</dbReference>
<dbReference type="PANTHER" id="PTHR23155">
    <property type="entry name" value="DISEASE RESISTANCE PROTEIN RP"/>
    <property type="match status" value="1"/>
</dbReference>
<evidence type="ECO:0000259" key="3">
    <source>
        <dbReference type="Pfam" id="PF00931"/>
    </source>
</evidence>
<dbReference type="InterPro" id="IPR032675">
    <property type="entry name" value="LRR_dom_sf"/>
</dbReference>
<dbReference type="InterPro" id="IPR056789">
    <property type="entry name" value="LRR_R13L1-DRL21"/>
</dbReference>
<feature type="domain" description="NB-ARC" evidence="3">
    <location>
        <begin position="289"/>
        <end position="458"/>
    </location>
</feature>
<dbReference type="ExpressionAtlas" id="N1QU70">
    <property type="expression patterns" value="baseline"/>
</dbReference>
<dbReference type="GO" id="GO:0042742">
    <property type="term" value="P:defense response to bacterium"/>
    <property type="evidence" value="ECO:0007669"/>
    <property type="project" value="UniProtKB-ARBA"/>
</dbReference>
<dbReference type="InterPro" id="IPR002182">
    <property type="entry name" value="NB-ARC"/>
</dbReference>
<keyword evidence="1" id="KW-0677">Repeat</keyword>
<dbReference type="GO" id="GO:0002758">
    <property type="term" value="P:innate immune response-activating signaling pathway"/>
    <property type="evidence" value="ECO:0007669"/>
    <property type="project" value="UniProtKB-ARBA"/>
</dbReference>
<sequence>MPLPFDPVAQAVGATTWLVGVVAERLVGDGVGAWAARYGLEEEASRLRAELRRANLVLGAARAGGKKIGNEQLAEPIAAVRRLAADARNLLDELDYVEIHDKAVVQNWLAGYGPVQIGSSSVSLVIKDKEHTACSSKTQSFIRFAYGFANEASRCISSTVKLNTKGPGMHKEDGPLTNKRKVERHDIMTGMKRMKLGDPDNQMTPERKIQGDTVPEEIPEWKLSKDDISRRISNIVVQLHDICEDVRKALKQEKLDEISRVSQNKSSDSREEGACFVETKVFAREHEKNQIEKCITDSASSKEKLLVLPIIGTGGVGKTTLARTVYNDPDVEANFGIRMWIYVSVNFDEVKLTEEILDCLSDGRHKNSAKNFSTLQDGIKKCLTKRFLLVLDDMWEDDERRWDKLLAPLRCTEITGNVVLVTTRELSVAKMTSTLEQYIKLGGLKEDVFWLFFKRCIFGDENYQGRKKLQKIGKEIVTRLSGNPLAAKSVGTLLKRRLEEKYWQRISDGDEWKLQGGNGGILPALRLSYNHLPYHLQRVFSYCAVFPKGYKFHKEQLVRIWIALGFVVDDRKRLEDTGSDYFDELVDRSFFEKLEEAHEYYLMHDLIHHVARSVLVDECLTMDGSGPLAVSPYVSHVSIWTESAYKTQQNGDMERNETFEKGLTAIQKYDILRSLDSVMLVGPYDENVSAIFTQILRQLQYVRVLRVSTTLSGADIWQPSISKLIHLRYLELWFTSDTPKPLSEALCGLYHLHVLDVSHWSGLDGLPRRMSNLVNLRYLLVPESSVPLHLHSKIARVGELKFLQELKEYRVQIESGFEISQLENLNDIRGSLRIFNLEKVTEKDEACRARIKDKKHLRTLWLSWEITSADPSISKEVLEGLEPHDRLEHLHIINYIGATPSWLGQSFSLSNLESLYLQDCTGMETLPPFDELPFLEKLSLVGMSSLKEVTFSNAGRSTQSSEGVMTDSHESSLVELELSKCSSLTSVRLLSCRALEKLSIVDCLLLASVDGLQSLDQLKYCDIKECPCFSSAQSLGNQFQGIINI</sequence>
<dbReference type="Gene3D" id="3.80.10.10">
    <property type="entry name" value="Ribonuclease Inhibitor"/>
    <property type="match status" value="1"/>
</dbReference>
<dbReference type="Gene3D" id="3.40.50.300">
    <property type="entry name" value="P-loop containing nucleotide triphosphate hydrolases"/>
    <property type="match status" value="1"/>
</dbReference>
<evidence type="ECO:0000256" key="1">
    <source>
        <dbReference type="ARBA" id="ARBA00022737"/>
    </source>
</evidence>
<dbReference type="SUPFAM" id="SSF52058">
    <property type="entry name" value="L domain-like"/>
    <property type="match status" value="1"/>
</dbReference>
<dbReference type="PANTHER" id="PTHR23155:SF1133">
    <property type="entry name" value="NBS-LRR-LIKE PROTEIN"/>
    <property type="match status" value="1"/>
</dbReference>
<evidence type="ECO:0000259" key="4">
    <source>
        <dbReference type="Pfam" id="PF23559"/>
    </source>
</evidence>
<dbReference type="EnsemblPlants" id="EMT02160">
    <property type="protein sequence ID" value="EMT02160"/>
    <property type="gene ID" value="F775_15224"/>
</dbReference>
<dbReference type="Gene3D" id="1.10.10.10">
    <property type="entry name" value="Winged helix-like DNA-binding domain superfamily/Winged helix DNA-binding domain"/>
    <property type="match status" value="1"/>
</dbReference>
<dbReference type="InterPro" id="IPR027417">
    <property type="entry name" value="P-loop_NTPase"/>
</dbReference>
<evidence type="ECO:0000256" key="2">
    <source>
        <dbReference type="ARBA" id="ARBA00022821"/>
    </source>
</evidence>
<dbReference type="InterPro" id="IPR058922">
    <property type="entry name" value="WHD_DRP"/>
</dbReference>
<dbReference type="Pfam" id="PF00931">
    <property type="entry name" value="NB-ARC"/>
    <property type="match status" value="1"/>
</dbReference>
<evidence type="ECO:0000313" key="6">
    <source>
        <dbReference type="EnsemblPlants" id="EMT02160"/>
    </source>
</evidence>
<dbReference type="Pfam" id="PF25019">
    <property type="entry name" value="LRR_R13L1-DRL21"/>
    <property type="match status" value="1"/>
</dbReference>
<dbReference type="PRINTS" id="PR00364">
    <property type="entry name" value="DISEASERSIST"/>
</dbReference>
<dbReference type="GO" id="GO:0009626">
    <property type="term" value="P:plant-type hypersensitive response"/>
    <property type="evidence" value="ECO:0007669"/>
    <property type="project" value="UniProtKB-ARBA"/>
</dbReference>
<reference evidence="6" key="1">
    <citation type="submission" date="2015-06" db="UniProtKB">
        <authorList>
            <consortium name="EnsemblPlants"/>
        </authorList>
    </citation>
    <scope>IDENTIFICATION</scope>
</reference>
<evidence type="ECO:0000259" key="5">
    <source>
        <dbReference type="Pfam" id="PF25019"/>
    </source>
</evidence>
<keyword evidence="2" id="KW-0611">Plant defense</keyword>
<dbReference type="SUPFAM" id="SSF52540">
    <property type="entry name" value="P-loop containing nucleoside triphosphate hydrolases"/>
    <property type="match status" value="1"/>
</dbReference>
<protein>
    <submittedName>
        <fullName evidence="6">Putative disease resistance protein RGA1</fullName>
    </submittedName>
</protein>
<dbReference type="InterPro" id="IPR042197">
    <property type="entry name" value="Apaf_helical"/>
</dbReference>